<accession>A0A858U4M1</accession>
<evidence type="ECO:0000313" key="3">
    <source>
        <dbReference type="EMBL" id="QJG66215.1"/>
    </source>
</evidence>
<sequence>MASNTIRVIITTPHGVFLDVNTDICTFRTTEGEVGLMANATQFISSLIPSMIYINSKSSPHLQTYYVDKGVVYFKDNTLSMIVNEIDNKPLNINETFVQEDQTKYRLIEELYLKKKLTENKK</sequence>
<organism evidence="3 4">
    <name type="scientific">Mycoplasma phocoeninasale</name>
    <dbReference type="NCBI Taxonomy" id="2726117"/>
    <lineage>
        <taxon>Bacteria</taxon>
        <taxon>Bacillati</taxon>
        <taxon>Mycoplasmatota</taxon>
        <taxon>Mollicutes</taxon>
        <taxon>Mycoplasmataceae</taxon>
        <taxon>Mycoplasma</taxon>
    </lineage>
</organism>
<dbReference type="Proteomes" id="UP000501728">
    <property type="component" value="Chromosome"/>
</dbReference>
<proteinExistence type="predicted"/>
<dbReference type="RefSeq" id="WP_169580039.1">
    <property type="nucleotide sequence ID" value="NZ_CP051480.1"/>
</dbReference>
<name>A0A858U4M1_9MOLU</name>
<dbReference type="InterPro" id="IPR020546">
    <property type="entry name" value="ATP_synth_F1_dsu/esu_N"/>
</dbReference>
<reference evidence="3 4" key="1">
    <citation type="submission" date="2020-04" db="EMBL/GenBank/DDBJ databases">
        <title>Novel Mycoplasma species detected in Phocoena phocoena (harbor porpoise) from the USA.</title>
        <authorList>
            <person name="Volokhov D.V."/>
        </authorList>
    </citation>
    <scope>NUCLEOTIDE SEQUENCE [LARGE SCALE GENOMIC DNA]</scope>
    <source>
        <strain evidence="3 4">C264-NAS</strain>
    </source>
</reference>
<feature type="domain" description="ATP synthase F1 complex delta/epsilon subunit N-terminal" evidence="2">
    <location>
        <begin position="7"/>
        <end position="85"/>
    </location>
</feature>
<dbReference type="AlphaFoldDB" id="A0A858U4M1"/>
<keyword evidence="1" id="KW-0139">CF(1)</keyword>
<dbReference type="GO" id="GO:0015986">
    <property type="term" value="P:proton motive force-driven ATP synthesis"/>
    <property type="evidence" value="ECO:0007669"/>
    <property type="project" value="InterPro"/>
</dbReference>
<evidence type="ECO:0000259" key="2">
    <source>
        <dbReference type="Pfam" id="PF02823"/>
    </source>
</evidence>
<dbReference type="KEGG" id="mphn:HGG64_00565"/>
<evidence type="ECO:0000313" key="4">
    <source>
        <dbReference type="Proteomes" id="UP000501728"/>
    </source>
</evidence>
<keyword evidence="1" id="KW-0066">ATP synthesis</keyword>
<dbReference type="Pfam" id="PF02823">
    <property type="entry name" value="ATP-synt_DE_N"/>
    <property type="match status" value="1"/>
</dbReference>
<dbReference type="SUPFAM" id="SSF51344">
    <property type="entry name" value="Epsilon subunit of F1F0-ATP synthase N-terminal domain"/>
    <property type="match status" value="1"/>
</dbReference>
<dbReference type="GO" id="GO:0045259">
    <property type="term" value="C:proton-transporting ATP synthase complex"/>
    <property type="evidence" value="ECO:0007669"/>
    <property type="project" value="UniProtKB-KW"/>
</dbReference>
<dbReference type="Gene3D" id="2.60.15.10">
    <property type="entry name" value="F0F1 ATP synthase delta/epsilon subunit, N-terminal"/>
    <property type="match status" value="1"/>
</dbReference>
<gene>
    <name evidence="3" type="ORF">HGG64_00565</name>
</gene>
<dbReference type="InterPro" id="IPR036771">
    <property type="entry name" value="ATPsynth_dsu/esu_N"/>
</dbReference>
<dbReference type="EMBL" id="CP051480">
    <property type="protein sequence ID" value="QJG66215.1"/>
    <property type="molecule type" value="Genomic_DNA"/>
</dbReference>
<protein>
    <submittedName>
        <fullName evidence="3">F0F1 ATP synthase subunit epsilon</fullName>
    </submittedName>
</protein>
<keyword evidence="4" id="KW-1185">Reference proteome</keyword>
<evidence type="ECO:0000256" key="1">
    <source>
        <dbReference type="ARBA" id="ARBA00023196"/>
    </source>
</evidence>